<dbReference type="InterPro" id="IPR002818">
    <property type="entry name" value="DJ-1/PfpI"/>
</dbReference>
<dbReference type="InterPro" id="IPR052158">
    <property type="entry name" value="INH-QAR"/>
</dbReference>
<dbReference type="Gene3D" id="1.10.10.60">
    <property type="entry name" value="Homeodomain-like"/>
    <property type="match status" value="1"/>
</dbReference>
<dbReference type="Proteomes" id="UP000008952">
    <property type="component" value="Unassembled WGS sequence"/>
</dbReference>
<dbReference type="EMBL" id="AIMB01000002">
    <property type="protein sequence ID" value="EJF91565.1"/>
    <property type="molecule type" value="Genomic_DNA"/>
</dbReference>
<dbReference type="Pfam" id="PF01965">
    <property type="entry name" value="DJ-1_PfpI"/>
    <property type="match status" value="1"/>
</dbReference>
<keyword evidence="2" id="KW-0804">Transcription</keyword>
<dbReference type="PANTHER" id="PTHR43130">
    <property type="entry name" value="ARAC-FAMILY TRANSCRIPTIONAL REGULATOR"/>
    <property type="match status" value="1"/>
</dbReference>
<evidence type="ECO:0000256" key="1">
    <source>
        <dbReference type="ARBA" id="ARBA00023015"/>
    </source>
</evidence>
<dbReference type="InterPro" id="IPR009057">
    <property type="entry name" value="Homeodomain-like_sf"/>
</dbReference>
<name>J1K366_9HYPH</name>
<dbReference type="STRING" id="1094558.ME5_00260"/>
<keyword evidence="1" id="KW-0805">Transcription regulation</keyword>
<dbReference type="eggNOG" id="COG4977">
    <property type="taxonomic scope" value="Bacteria"/>
</dbReference>
<gene>
    <name evidence="4" type="ORF">ME5_00260</name>
</gene>
<dbReference type="Gene3D" id="3.40.50.880">
    <property type="match status" value="1"/>
</dbReference>
<evidence type="ECO:0000256" key="2">
    <source>
        <dbReference type="ARBA" id="ARBA00023163"/>
    </source>
</evidence>
<evidence type="ECO:0000313" key="5">
    <source>
        <dbReference type="Proteomes" id="UP000008952"/>
    </source>
</evidence>
<sequence length="237" mass="26867">MIISGGMGIDTVCCDCQILDWLTHIHFSTRRTASVCSGASLLASAKLLDGKQATSHWHRLKEFKEKYPKVDWKDDAIFVRSDKIWTSAGITSGIDMALAMIEEDLGFAMAKAIARQLVVYLRRPGGQSQFSTLLDLSSEDERFNRLNEWIKENLSKPLTLSILAQKMNMSERSFYRHYSRITGYSPAKAIALIRVEDARHYLESKKTMKQIVVLCSFGSEETFRRVFHKHLGISPSA</sequence>
<dbReference type="GO" id="GO:0043565">
    <property type="term" value="F:sequence-specific DNA binding"/>
    <property type="evidence" value="ECO:0007669"/>
    <property type="project" value="InterPro"/>
</dbReference>
<proteinExistence type="predicted"/>
<dbReference type="GO" id="GO:0003700">
    <property type="term" value="F:DNA-binding transcription factor activity"/>
    <property type="evidence" value="ECO:0007669"/>
    <property type="project" value="InterPro"/>
</dbReference>
<dbReference type="SMART" id="SM00342">
    <property type="entry name" value="HTH_ARAC"/>
    <property type="match status" value="1"/>
</dbReference>
<dbReference type="AlphaFoldDB" id="J1K366"/>
<dbReference type="PROSITE" id="PS01124">
    <property type="entry name" value="HTH_ARAC_FAMILY_2"/>
    <property type="match status" value="1"/>
</dbReference>
<dbReference type="Pfam" id="PF12833">
    <property type="entry name" value="HTH_18"/>
    <property type="match status" value="1"/>
</dbReference>
<dbReference type="InterPro" id="IPR029062">
    <property type="entry name" value="Class_I_gatase-like"/>
</dbReference>
<dbReference type="PANTHER" id="PTHR43130:SF3">
    <property type="entry name" value="HTH-TYPE TRANSCRIPTIONAL REGULATOR RV1931C"/>
    <property type="match status" value="1"/>
</dbReference>
<accession>J1K366</accession>
<evidence type="ECO:0000259" key="3">
    <source>
        <dbReference type="PROSITE" id="PS01124"/>
    </source>
</evidence>
<protein>
    <recommendedName>
        <fullName evidence="3">HTH araC/xylS-type domain-containing protein</fullName>
    </recommendedName>
</protein>
<dbReference type="SUPFAM" id="SSF52317">
    <property type="entry name" value="Class I glutamine amidotransferase-like"/>
    <property type="match status" value="1"/>
</dbReference>
<evidence type="ECO:0000313" key="4">
    <source>
        <dbReference type="EMBL" id="EJF91565.1"/>
    </source>
</evidence>
<reference evidence="4 5" key="1">
    <citation type="submission" date="2012-03" db="EMBL/GenBank/DDBJ databases">
        <title>The Genome Sequence of Bartonella tamiae Th239.</title>
        <authorList>
            <consortium name="The Broad Institute Genome Sequencing Platform"/>
            <consortium name="The Broad Institute Genome Sequencing Center for Infectious Disease"/>
            <person name="Feldgarden M."/>
            <person name="Kirby J."/>
            <person name="Kosoy M."/>
            <person name="Birtles R."/>
            <person name="Probert W.S."/>
            <person name="Chiaraviglio L."/>
            <person name="Young S.K."/>
            <person name="Zeng Q."/>
            <person name="Gargeya S."/>
            <person name="Fitzgerald M."/>
            <person name="Haas B."/>
            <person name="Abouelleil A."/>
            <person name="Alvarado L."/>
            <person name="Arachchi H.M."/>
            <person name="Berlin A."/>
            <person name="Chapman S.B."/>
            <person name="Gearin G."/>
            <person name="Goldberg J."/>
            <person name="Griggs A."/>
            <person name="Gujja S."/>
            <person name="Hansen M."/>
            <person name="Heiman D."/>
            <person name="Howarth C."/>
            <person name="Larimer J."/>
            <person name="Lui A."/>
            <person name="MacDonald P.J.P."/>
            <person name="McCowen C."/>
            <person name="Montmayeur A."/>
            <person name="Murphy C."/>
            <person name="Neiman D."/>
            <person name="Pearson M."/>
            <person name="Priest M."/>
            <person name="Roberts A."/>
            <person name="Saif S."/>
            <person name="Shea T."/>
            <person name="Sisk P."/>
            <person name="Stolte C."/>
            <person name="Sykes S."/>
            <person name="Wortman J."/>
            <person name="Nusbaum C."/>
            <person name="Birren B."/>
        </authorList>
    </citation>
    <scope>NUCLEOTIDE SEQUENCE [LARGE SCALE GENOMIC DNA]</scope>
    <source>
        <strain evidence="4 5">Th239</strain>
    </source>
</reference>
<keyword evidence="5" id="KW-1185">Reference proteome</keyword>
<dbReference type="SUPFAM" id="SSF46689">
    <property type="entry name" value="Homeodomain-like"/>
    <property type="match status" value="2"/>
</dbReference>
<comment type="caution">
    <text evidence="4">The sequence shown here is derived from an EMBL/GenBank/DDBJ whole genome shotgun (WGS) entry which is preliminary data.</text>
</comment>
<dbReference type="PATRIC" id="fig|1094558.3.peg.293"/>
<feature type="domain" description="HTH araC/xylS-type" evidence="3">
    <location>
        <begin position="144"/>
        <end position="237"/>
    </location>
</feature>
<dbReference type="InterPro" id="IPR018060">
    <property type="entry name" value="HTH_AraC"/>
</dbReference>
<organism evidence="4 5">
    <name type="scientific">Bartonella tamiae Th239</name>
    <dbReference type="NCBI Taxonomy" id="1094558"/>
    <lineage>
        <taxon>Bacteria</taxon>
        <taxon>Pseudomonadati</taxon>
        <taxon>Pseudomonadota</taxon>
        <taxon>Alphaproteobacteria</taxon>
        <taxon>Hyphomicrobiales</taxon>
        <taxon>Bartonellaceae</taxon>
        <taxon>Bartonella</taxon>
    </lineage>
</organism>
<dbReference type="HOGENOM" id="CLU_000445_59_0_5"/>
<dbReference type="OrthoDB" id="9793422at2"/>